<dbReference type="AlphaFoldDB" id="A0A450WI35"/>
<dbReference type="Pfam" id="PF05926">
    <property type="entry name" value="Phage_GPL"/>
    <property type="match status" value="1"/>
</dbReference>
<sequence length="161" mass="17887">MSLTGKTDTELDGSLSSGNFWPEIGLKGFQEVVRPPAEYKMELIRETLMGAIAAVNRALAPVEKGASEGSTLVGLSGTRIGDVPILELHYRQAVYYHTRAELLAHYTVIARKEDAENQAKELPETREYWMVESRRHIQFILEMTGHATEGHTVSGNGVYLI</sequence>
<proteinExistence type="predicted"/>
<dbReference type="InterPro" id="IPR009225">
    <property type="entry name" value="Phage_head_completion_GpL"/>
</dbReference>
<organism evidence="1">
    <name type="scientific">Candidatus Kentrum sp. LFY</name>
    <dbReference type="NCBI Taxonomy" id="2126342"/>
    <lineage>
        <taxon>Bacteria</taxon>
        <taxon>Pseudomonadati</taxon>
        <taxon>Pseudomonadota</taxon>
        <taxon>Gammaproteobacteria</taxon>
        <taxon>Candidatus Kentrum</taxon>
    </lineage>
</organism>
<accession>A0A450WI35</accession>
<name>A0A450WI35_9GAMM</name>
<gene>
    <name evidence="1" type="ORF">BECKLFY1418C_GA0070996_102528</name>
</gene>
<dbReference type="EMBL" id="CAADFN010000025">
    <property type="protein sequence ID" value="VFK16697.1"/>
    <property type="molecule type" value="Genomic_DNA"/>
</dbReference>
<protein>
    <submittedName>
        <fullName evidence="1">Phage head completion protein (GPL)</fullName>
    </submittedName>
</protein>
<reference evidence="1" key="1">
    <citation type="submission" date="2019-02" db="EMBL/GenBank/DDBJ databases">
        <authorList>
            <person name="Gruber-Vodicka R. H."/>
            <person name="Seah K. B. B."/>
        </authorList>
    </citation>
    <scope>NUCLEOTIDE SEQUENCE</scope>
    <source>
        <strain evidence="1">BECK_BY7</strain>
    </source>
</reference>
<evidence type="ECO:0000313" key="1">
    <source>
        <dbReference type="EMBL" id="VFK16697.1"/>
    </source>
</evidence>